<dbReference type="EMBL" id="NOXF01000013">
    <property type="protein sequence ID" value="PEQ23603.1"/>
    <property type="molecule type" value="Genomic_DNA"/>
</dbReference>
<dbReference type="InterPro" id="IPR041468">
    <property type="entry name" value="HTH_ParB/Spo0J"/>
</dbReference>
<dbReference type="PANTHER" id="PTHR33375">
    <property type="entry name" value="CHROMOSOME-PARTITIONING PROTEIN PARB-RELATED"/>
    <property type="match status" value="1"/>
</dbReference>
<dbReference type="GO" id="GO:0007059">
    <property type="term" value="P:chromosome segregation"/>
    <property type="evidence" value="ECO:0007669"/>
    <property type="project" value="TreeGrafter"/>
</dbReference>
<reference evidence="6 8" key="3">
    <citation type="submission" date="2017-07" db="EMBL/GenBank/DDBJ databases">
        <title>Prevalence of linear plasmids in Cutibacterium (Propionibacterium) acnes isolates obtained from prostatic tissue.</title>
        <authorList>
            <person name="Davidsson S."/>
            <person name="Carlsson J."/>
            <person name="Molling P."/>
            <person name="Andren O."/>
            <person name="Andersson S.-O."/>
            <person name="Brzuszkiewicz E."/>
            <person name="Poehlein A."/>
            <person name="Al-Zeer M."/>
            <person name="Brinkmann V."/>
            <person name="Scavenius C."/>
            <person name="Nazipi S."/>
            <person name="Soderquist B."/>
            <person name="Bruggemann H."/>
        </authorList>
    </citation>
    <scope>NUCLEOTIDE SEQUENCE [LARGE SCALE GENOMIC DNA]</scope>
    <source>
        <strain evidence="6 8">DSM 753</strain>
    </source>
</reference>
<dbReference type="InterPro" id="IPR003115">
    <property type="entry name" value="ParB_N"/>
</dbReference>
<comment type="caution">
    <text evidence="5">The sequence shown here is derived from an EMBL/GenBank/DDBJ whole genome shotgun (WGS) entry which is preliminary data.</text>
</comment>
<reference evidence="5 7" key="1">
    <citation type="submission" date="2007-08" db="EMBL/GenBank/DDBJ databases">
        <title>Draft genome sequence of Clostridium leptum (DSM 753).</title>
        <authorList>
            <person name="Sudarsanam P."/>
            <person name="Ley R."/>
            <person name="Guruge J."/>
            <person name="Turnbaugh P.J."/>
            <person name="Mahowald M."/>
            <person name="Liep D."/>
            <person name="Gordon J."/>
        </authorList>
    </citation>
    <scope>NUCLEOTIDE SEQUENCE [LARGE SCALE GENOMIC DNA]</scope>
    <source>
        <strain evidence="5 7">DSM 753</strain>
    </source>
</reference>
<evidence type="ECO:0000256" key="2">
    <source>
        <dbReference type="ARBA" id="ARBA00006295"/>
    </source>
</evidence>
<dbReference type="GO" id="GO:0005694">
    <property type="term" value="C:chromosome"/>
    <property type="evidence" value="ECO:0007669"/>
    <property type="project" value="TreeGrafter"/>
</dbReference>
<evidence type="ECO:0000313" key="8">
    <source>
        <dbReference type="Proteomes" id="UP000220611"/>
    </source>
</evidence>
<dbReference type="EMBL" id="ABCB02000017">
    <property type="protein sequence ID" value="EDO61769.1"/>
    <property type="molecule type" value="Genomic_DNA"/>
</dbReference>
<dbReference type="NCBIfam" id="TIGR00180">
    <property type="entry name" value="parB_part"/>
    <property type="match status" value="1"/>
</dbReference>
<reference evidence="5 7" key="2">
    <citation type="submission" date="2007-08" db="EMBL/GenBank/DDBJ databases">
        <authorList>
            <person name="Fulton L."/>
            <person name="Clifton S."/>
            <person name="Fulton B."/>
            <person name="Xu J."/>
            <person name="Minx P."/>
            <person name="Pepin K.H."/>
            <person name="Johnson M."/>
            <person name="Thiruvilangam P."/>
            <person name="Bhonagiri V."/>
            <person name="Nash W.E."/>
            <person name="Wang C."/>
            <person name="Mardis E.R."/>
            <person name="Wilson R.K."/>
        </authorList>
    </citation>
    <scope>NUCLEOTIDE SEQUENCE [LARGE SCALE GENOMIC DNA]</scope>
    <source>
        <strain evidence="5 7">DSM 753</strain>
    </source>
</reference>
<keyword evidence="8" id="KW-1185">Reference proteome</keyword>
<dbReference type="Gene3D" id="3.90.1530.30">
    <property type="match status" value="1"/>
</dbReference>
<dbReference type="SMART" id="SM00470">
    <property type="entry name" value="ParB"/>
    <property type="match status" value="1"/>
</dbReference>
<dbReference type="SUPFAM" id="SSF109709">
    <property type="entry name" value="KorB DNA-binding domain-like"/>
    <property type="match status" value="1"/>
</dbReference>
<comment type="similarity">
    <text evidence="2">Belongs to the ParB family.</text>
</comment>
<dbReference type="InterPro" id="IPR004437">
    <property type="entry name" value="ParB/RepB/Spo0J"/>
</dbReference>
<dbReference type="eggNOG" id="COG1475">
    <property type="taxonomic scope" value="Bacteria"/>
</dbReference>
<dbReference type="InterPro" id="IPR050336">
    <property type="entry name" value="Chromosome_partition/occlusion"/>
</dbReference>
<accession>A7VRT9</accession>
<gene>
    <name evidence="6" type="ORF">CH238_12915</name>
    <name evidence="5" type="ORF">CLOLEP_01273</name>
</gene>
<evidence type="ECO:0000259" key="4">
    <source>
        <dbReference type="SMART" id="SM00470"/>
    </source>
</evidence>
<evidence type="ECO:0000313" key="6">
    <source>
        <dbReference type="EMBL" id="PEQ23603.1"/>
    </source>
</evidence>
<dbReference type="Pfam" id="PF02195">
    <property type="entry name" value="ParB_N"/>
    <property type="match status" value="1"/>
</dbReference>
<dbReference type="Proteomes" id="UP000220611">
    <property type="component" value="Unassembled WGS sequence"/>
</dbReference>
<dbReference type="HOGENOM" id="CLU_023853_0_1_9"/>
<dbReference type="CDD" id="cd16393">
    <property type="entry name" value="SPO0J_N"/>
    <property type="match status" value="1"/>
</dbReference>
<proteinExistence type="inferred from homology"/>
<dbReference type="GO" id="GO:0045881">
    <property type="term" value="P:positive regulation of sporulation resulting in formation of a cellular spore"/>
    <property type="evidence" value="ECO:0007669"/>
    <property type="project" value="TreeGrafter"/>
</dbReference>
<dbReference type="AlphaFoldDB" id="A7VRT9"/>
<dbReference type="FunFam" id="1.10.10.2830:FF:000001">
    <property type="entry name" value="Chromosome partitioning protein ParB"/>
    <property type="match status" value="1"/>
</dbReference>
<comment type="subcellular location">
    <subcellularLocation>
        <location evidence="1">Cytoplasm</location>
        <location evidence="1">Nucleoid</location>
    </subcellularLocation>
</comment>
<dbReference type="OrthoDB" id="9802051at2"/>
<dbReference type="InterPro" id="IPR036086">
    <property type="entry name" value="ParB/Sulfiredoxin_sf"/>
</dbReference>
<keyword evidence="3" id="KW-0238">DNA-binding</keyword>
<dbReference type="GO" id="GO:0003677">
    <property type="term" value="F:DNA binding"/>
    <property type="evidence" value="ECO:0007669"/>
    <property type="project" value="UniProtKB-KW"/>
</dbReference>
<evidence type="ECO:0000256" key="3">
    <source>
        <dbReference type="ARBA" id="ARBA00023125"/>
    </source>
</evidence>
<dbReference type="SUPFAM" id="SSF110849">
    <property type="entry name" value="ParB/Sulfiredoxin"/>
    <property type="match status" value="1"/>
</dbReference>
<sequence length="273" mass="31208">MRLRSKEENRVRQIPLVQICPGKAQPRKNFSNEELLELARSIQENGVLQPLTVRKAGLAGFELIAGERRLRAAALAGSEKVPCLVIDCDDQQAAIYSLLENLQRVDLDPFEEAEGIEKLIQEWHITQEEAAKRLGKKQSTIANKLRLLRLAPEEREAIQRAGLTERHARAVLKLKDGGLRSIALRHMIERGLNVKQTEDFVERLLEKNREQERKSHRRIIIKDVRIFMNTINKAVDTMRLSGIDAFTDQKETEEYIECVVRIPKAAALDRHSA</sequence>
<dbReference type="PANTHER" id="PTHR33375:SF8">
    <property type="entry name" value="NUCLEOID OCCLUSION PROTEIN"/>
    <property type="match status" value="1"/>
</dbReference>
<feature type="domain" description="ParB-like N-terminal" evidence="4">
    <location>
        <begin position="12"/>
        <end position="102"/>
    </location>
</feature>
<evidence type="ECO:0000313" key="5">
    <source>
        <dbReference type="EMBL" id="EDO61769.1"/>
    </source>
</evidence>
<dbReference type="GO" id="GO:0009295">
    <property type="term" value="C:nucleoid"/>
    <property type="evidence" value="ECO:0007669"/>
    <property type="project" value="UniProtKB-SubCell"/>
</dbReference>
<organism evidence="5 7">
    <name type="scientific">[Clostridium] leptum DSM 753</name>
    <dbReference type="NCBI Taxonomy" id="428125"/>
    <lineage>
        <taxon>Bacteria</taxon>
        <taxon>Bacillati</taxon>
        <taxon>Bacillota</taxon>
        <taxon>Clostridia</taxon>
        <taxon>Eubacteriales</taxon>
        <taxon>Oscillospiraceae</taxon>
        <taxon>Oscillospiraceae incertae sedis</taxon>
    </lineage>
</organism>
<dbReference type="FunFam" id="3.90.1530.30:FF:000001">
    <property type="entry name" value="Chromosome partitioning protein ParB"/>
    <property type="match status" value="1"/>
</dbReference>
<dbReference type="Pfam" id="PF17762">
    <property type="entry name" value="HTH_ParB"/>
    <property type="match status" value="1"/>
</dbReference>
<protein>
    <submittedName>
        <fullName evidence="6">Nucleoid occlusion protein</fullName>
    </submittedName>
    <submittedName>
        <fullName evidence="5">ParB-like protein</fullName>
    </submittedName>
</protein>
<evidence type="ECO:0000256" key="1">
    <source>
        <dbReference type="ARBA" id="ARBA00004453"/>
    </source>
</evidence>
<dbReference type="Proteomes" id="UP000003490">
    <property type="component" value="Unassembled WGS sequence"/>
</dbReference>
<dbReference type="Gene3D" id="1.10.10.2830">
    <property type="match status" value="1"/>
</dbReference>
<name>A7VRT9_9FIRM</name>
<evidence type="ECO:0000313" key="7">
    <source>
        <dbReference type="Proteomes" id="UP000003490"/>
    </source>
</evidence>